<organism evidence="1 2">
    <name type="scientific">Naegleria lovaniensis</name>
    <name type="common">Amoeba</name>
    <dbReference type="NCBI Taxonomy" id="51637"/>
    <lineage>
        <taxon>Eukaryota</taxon>
        <taxon>Discoba</taxon>
        <taxon>Heterolobosea</taxon>
        <taxon>Tetramitia</taxon>
        <taxon>Eutetramitia</taxon>
        <taxon>Vahlkampfiidae</taxon>
        <taxon>Naegleria</taxon>
    </lineage>
</organism>
<protein>
    <submittedName>
        <fullName evidence="1">Uncharacterized protein</fullName>
    </submittedName>
</protein>
<dbReference type="Proteomes" id="UP000816034">
    <property type="component" value="Unassembled WGS sequence"/>
</dbReference>
<dbReference type="AlphaFoldDB" id="A0AA88KL96"/>
<dbReference type="RefSeq" id="XP_044545906.1">
    <property type="nucleotide sequence ID" value="XM_044698342.1"/>
</dbReference>
<sequence length="226" mass="26498">MSSQPSSSHSISNTHMKTLHIHEWPSGYPWKELQQRKSSMSLTEQDYQLGAETRRQLLHDLYHLEPNGLKHDPLFHFFYEPEIIIRFSSELVRNQVKAKLDELQIGFVEYNYPTPESQYVELVAHTEVMDLVEKRIHCCGENKDGIVIRNLPLFLNIFHGHSVAALEMNREDHFHYMERVIHTMFNPFAYTRDEEGRKLAKMAIFKSGLEGVEDVLNNFDPWNLGD</sequence>
<proteinExistence type="predicted"/>
<keyword evidence="2" id="KW-1185">Reference proteome</keyword>
<evidence type="ECO:0000313" key="2">
    <source>
        <dbReference type="Proteomes" id="UP000816034"/>
    </source>
</evidence>
<dbReference type="EMBL" id="PYSW02000032">
    <property type="protein sequence ID" value="KAG2378644.1"/>
    <property type="molecule type" value="Genomic_DNA"/>
</dbReference>
<accession>A0AA88KL96</accession>
<gene>
    <name evidence="1" type="ORF">C9374_008283</name>
</gene>
<comment type="caution">
    <text evidence="1">The sequence shown here is derived from an EMBL/GenBank/DDBJ whole genome shotgun (WGS) entry which is preliminary data.</text>
</comment>
<reference evidence="1 2" key="1">
    <citation type="journal article" date="2018" name="BMC Genomics">
        <title>The genome of Naegleria lovaniensis, the basis for a comparative approach to unravel pathogenicity factors of the human pathogenic amoeba N. fowleri.</title>
        <authorList>
            <person name="Liechti N."/>
            <person name="Schurch N."/>
            <person name="Bruggmann R."/>
            <person name="Wittwer M."/>
        </authorList>
    </citation>
    <scope>NUCLEOTIDE SEQUENCE [LARGE SCALE GENOMIC DNA]</scope>
    <source>
        <strain evidence="1 2">ATCC 30569</strain>
    </source>
</reference>
<name>A0AA88KL96_NAELO</name>
<evidence type="ECO:0000313" key="1">
    <source>
        <dbReference type="EMBL" id="KAG2378644.1"/>
    </source>
</evidence>
<dbReference type="GeneID" id="68100737"/>